<evidence type="ECO:0000256" key="4">
    <source>
        <dbReference type="SAM" id="MobiDB-lite"/>
    </source>
</evidence>
<dbReference type="PROSITE" id="PS50071">
    <property type="entry name" value="HOMEOBOX_2"/>
    <property type="match status" value="1"/>
</dbReference>
<reference evidence="6" key="1">
    <citation type="journal article" date="2017" name="Plant Physiol. Biochem.">
        <title>Analysis of the WUSCHEL-RELATED HOMEOBOX gene family in Pinus pinaster: New insights into the gene family evolution.</title>
        <authorList>
            <person name="Alvarez J.M."/>
            <person name="Bueno N."/>
            <person name="Canas R.A."/>
            <person name="Avila C."/>
            <person name="Canovas F.M."/>
            <person name="Ordas R.J."/>
        </authorList>
    </citation>
    <scope>NUCLEOTIDE SEQUENCE</scope>
</reference>
<evidence type="ECO:0000256" key="3">
    <source>
        <dbReference type="RuleBase" id="RU000682"/>
    </source>
</evidence>
<dbReference type="GO" id="GO:0005634">
    <property type="term" value="C:nucleus"/>
    <property type="evidence" value="ECO:0007669"/>
    <property type="project" value="UniProtKB-SubCell"/>
</dbReference>
<feature type="DNA-binding region" description="Homeobox" evidence="2">
    <location>
        <begin position="96"/>
        <end position="160"/>
    </location>
</feature>
<dbReference type="SMART" id="SM00389">
    <property type="entry name" value="HOX"/>
    <property type="match status" value="1"/>
</dbReference>
<dbReference type="InterPro" id="IPR044559">
    <property type="entry name" value="WOX13-like"/>
</dbReference>
<dbReference type="PANTHER" id="PTHR46777:SF5">
    <property type="entry name" value="WUSCHEL-RELATED HOMEOBOX 13"/>
    <property type="match status" value="1"/>
</dbReference>
<evidence type="ECO:0000256" key="2">
    <source>
        <dbReference type="PROSITE-ProRule" id="PRU00108"/>
    </source>
</evidence>
<evidence type="ECO:0000313" key="6">
    <source>
        <dbReference type="EMBL" id="AUJ87559.1"/>
    </source>
</evidence>
<dbReference type="GO" id="GO:0003677">
    <property type="term" value="F:DNA binding"/>
    <property type="evidence" value="ECO:0007669"/>
    <property type="project" value="UniProtKB-UniRule"/>
</dbReference>
<organism evidence="6">
    <name type="scientific">Pinus pinaster</name>
    <name type="common">Maritime pine</name>
    <dbReference type="NCBI Taxonomy" id="71647"/>
    <lineage>
        <taxon>Eukaryota</taxon>
        <taxon>Viridiplantae</taxon>
        <taxon>Streptophyta</taxon>
        <taxon>Embryophyta</taxon>
        <taxon>Tracheophyta</taxon>
        <taxon>Spermatophyta</taxon>
        <taxon>Pinopsida</taxon>
        <taxon>Pinidae</taxon>
        <taxon>Conifers I</taxon>
        <taxon>Pinales</taxon>
        <taxon>Pinaceae</taxon>
        <taxon>Pinus</taxon>
        <taxon>Pinus subgen. Pinus</taxon>
    </lineage>
</organism>
<dbReference type="AlphaFoldDB" id="A0A2I6ECC5"/>
<dbReference type="Gene3D" id="1.10.10.60">
    <property type="entry name" value="Homeodomain-like"/>
    <property type="match status" value="1"/>
</dbReference>
<keyword evidence="2 3" id="KW-0238">DNA-binding</keyword>
<dbReference type="EMBL" id="MG545154">
    <property type="protein sequence ID" value="AUJ87559.1"/>
    <property type="molecule type" value="mRNA"/>
</dbReference>
<name>A0A2I6ECC5_PINPS</name>
<sequence>MTMEMNSPNIIADMQGIGLRGVGSQHPPSFTMQEQVMTEEQLETLRRQISVYATICRQLVHMHRAVVLQMDPMSGMPLGQAIAFDSLMGMAGQRVTARQRWTPSQVQLQILEKIFDQDKGTPSKQKIKEITAELSQHGHISETNVYNWFQNRRARTKRKQQIVTSNSGESEMDNSLDSSKGKQAKTDENIVQETQLLRQSSVAFQGHENVPKQQKDDTQQCRSAVSFSSQASSNALIDFAKNASFEQGFSETRNGQLMDFDKPMENSNTVSTGEGYIMIGNQAWLQSDPIKRFP</sequence>
<evidence type="ECO:0000259" key="5">
    <source>
        <dbReference type="PROSITE" id="PS50071"/>
    </source>
</evidence>
<dbReference type="PANTHER" id="PTHR46777">
    <property type="entry name" value="WUSCHEL-RELATED HOMEOBOX 13"/>
    <property type="match status" value="1"/>
</dbReference>
<comment type="subcellular location">
    <subcellularLocation>
        <location evidence="1 2 3">Nucleus</location>
    </subcellularLocation>
</comment>
<keyword evidence="2 3" id="KW-0371">Homeobox</keyword>
<dbReference type="InterPro" id="IPR009057">
    <property type="entry name" value="Homeodomain-like_sf"/>
</dbReference>
<feature type="region of interest" description="Disordered" evidence="4">
    <location>
        <begin position="157"/>
        <end position="185"/>
    </location>
</feature>
<accession>A0A2I6ECC5</accession>
<evidence type="ECO:0000256" key="1">
    <source>
        <dbReference type="ARBA" id="ARBA00004123"/>
    </source>
</evidence>
<feature type="compositionally biased region" description="Polar residues" evidence="4">
    <location>
        <begin position="161"/>
        <end position="178"/>
    </location>
</feature>
<dbReference type="Pfam" id="PF00046">
    <property type="entry name" value="Homeodomain"/>
    <property type="match status" value="1"/>
</dbReference>
<protein>
    <submittedName>
        <fullName evidence="6">WOXG protein</fullName>
    </submittedName>
</protein>
<feature type="domain" description="Homeobox" evidence="5">
    <location>
        <begin position="94"/>
        <end position="159"/>
    </location>
</feature>
<keyword evidence="2 3" id="KW-0539">Nucleus</keyword>
<proteinExistence type="evidence at transcript level"/>
<dbReference type="SUPFAM" id="SSF46689">
    <property type="entry name" value="Homeodomain-like"/>
    <property type="match status" value="1"/>
</dbReference>
<dbReference type="InterPro" id="IPR001356">
    <property type="entry name" value="HD"/>
</dbReference>
<dbReference type="GO" id="GO:0003700">
    <property type="term" value="F:DNA-binding transcription factor activity"/>
    <property type="evidence" value="ECO:0007669"/>
    <property type="project" value="InterPro"/>
</dbReference>
<dbReference type="CDD" id="cd00086">
    <property type="entry name" value="homeodomain"/>
    <property type="match status" value="1"/>
</dbReference>